<evidence type="ECO:0000313" key="2">
    <source>
        <dbReference type="Proteomes" id="UP001565283"/>
    </source>
</evidence>
<reference evidence="1 2" key="1">
    <citation type="submission" date="2024-03" db="EMBL/GenBank/DDBJ databases">
        <title>Mouse gut bacterial collection (mGBC) of GemPharmatech.</title>
        <authorList>
            <person name="He Y."/>
            <person name="Dong L."/>
            <person name="Wu D."/>
            <person name="Gao X."/>
            <person name="Lin Z."/>
        </authorList>
    </citation>
    <scope>NUCLEOTIDE SEQUENCE [LARGE SCALE GENOMIC DNA]</scope>
    <source>
        <strain evidence="1 2">61-15</strain>
    </source>
</reference>
<organism evidence="1 2">
    <name type="scientific">Lactococcus ileimucosae</name>
    <dbReference type="NCBI Taxonomy" id="2941329"/>
    <lineage>
        <taxon>Bacteria</taxon>
        <taxon>Bacillati</taxon>
        <taxon>Bacillota</taxon>
        <taxon>Bacilli</taxon>
        <taxon>Lactobacillales</taxon>
        <taxon>Streptococcaceae</taxon>
        <taxon>Lactococcus</taxon>
    </lineage>
</organism>
<accession>A0ABV4D470</accession>
<dbReference type="RefSeq" id="WP_369948743.1">
    <property type="nucleotide sequence ID" value="NZ_JBCLSH010000040.1"/>
</dbReference>
<protein>
    <submittedName>
        <fullName evidence="1">Uncharacterized protein</fullName>
    </submittedName>
</protein>
<name>A0ABV4D470_9LACT</name>
<proteinExistence type="predicted"/>
<dbReference type="EMBL" id="JBCLSH010000040">
    <property type="protein sequence ID" value="MEY8444330.1"/>
    <property type="molecule type" value="Genomic_DNA"/>
</dbReference>
<evidence type="ECO:0000313" key="1">
    <source>
        <dbReference type="EMBL" id="MEY8444330.1"/>
    </source>
</evidence>
<comment type="caution">
    <text evidence="1">The sequence shown here is derived from an EMBL/GenBank/DDBJ whole genome shotgun (WGS) entry which is preliminary data.</text>
</comment>
<dbReference type="Proteomes" id="UP001565283">
    <property type="component" value="Unassembled WGS sequence"/>
</dbReference>
<gene>
    <name evidence="1" type="ORF">AALA52_08815</name>
</gene>
<keyword evidence="2" id="KW-1185">Reference proteome</keyword>
<sequence length="117" mass="13758">MARFELFFSIFVNAKYREKEFFYVPKAENYAGKVTGNQVQTKENGCTNRQTDSEQGLEKSNQTAWLSYPLFDWILNKEETMQQQPKQIQTDRVTKSLKMNKLTQKPYLFTNHGRGGF</sequence>